<gene>
    <name evidence="1" type="ORF">HMPREF9630_00234</name>
</gene>
<accession>V9HV84</accession>
<evidence type="ECO:0000313" key="1">
    <source>
        <dbReference type="EMBL" id="EHL18509.1"/>
    </source>
</evidence>
<evidence type="ECO:0000313" key="2">
    <source>
        <dbReference type="Proteomes" id="UP000017818"/>
    </source>
</evidence>
<dbReference type="HOGENOM" id="CLU_2863858_0_0_9"/>
<dbReference type="EMBL" id="AFZF02000009">
    <property type="protein sequence ID" value="EHL18509.1"/>
    <property type="molecule type" value="Genomic_DNA"/>
</dbReference>
<proteinExistence type="predicted"/>
<reference evidence="1 2" key="1">
    <citation type="submission" date="2012-05" db="EMBL/GenBank/DDBJ databases">
        <title>The Genome Sequence of Eubacteriaceae bacterium CM2.</title>
        <authorList>
            <consortium name="The Broad Institute Genome Sequencing Platform"/>
            <person name="Earl A."/>
            <person name="Ward D."/>
            <person name="Feldgarden M."/>
            <person name="Gevers D."/>
            <person name="Sizova M."/>
            <person name="Hazen A."/>
            <person name="Epstein S."/>
            <person name="Walker B."/>
            <person name="Young S.K."/>
            <person name="Zeng Q."/>
            <person name="Gargeya S."/>
            <person name="Fitzgerald M."/>
            <person name="Haas B."/>
            <person name="Abouelleil A."/>
            <person name="Alvarado L."/>
            <person name="Arachchi H.M."/>
            <person name="Berlin A."/>
            <person name="Chapman S.B."/>
            <person name="Goldberg J."/>
            <person name="Griggs A."/>
            <person name="Gujja S."/>
            <person name="Hansen M."/>
            <person name="Howarth C."/>
            <person name="Imamovic A."/>
            <person name="Larimer J."/>
            <person name="McCowen C."/>
            <person name="Montmayeur A."/>
            <person name="Murphy C."/>
            <person name="Neiman D."/>
            <person name="Pearson M."/>
            <person name="Priest M."/>
            <person name="Roberts A."/>
            <person name="Saif S."/>
            <person name="Shea T."/>
            <person name="Sisk P."/>
            <person name="Sykes S."/>
            <person name="Wortman J."/>
            <person name="Nusbaum C."/>
            <person name="Birren B."/>
        </authorList>
    </citation>
    <scope>NUCLEOTIDE SEQUENCE [LARGE SCALE GENOMIC DNA]</scope>
    <source>
        <strain evidence="1 2">CM2</strain>
    </source>
</reference>
<dbReference type="RefSeq" id="WP_009527720.1">
    <property type="nucleotide sequence ID" value="NZ_JH815225.1"/>
</dbReference>
<dbReference type="AlphaFoldDB" id="V9HV84"/>
<dbReference type="Proteomes" id="UP000017818">
    <property type="component" value="Unassembled WGS sequence"/>
</dbReference>
<organism evidence="1 2">
    <name type="scientific">Peptoanaerobacter stomatis</name>
    <dbReference type="NCBI Taxonomy" id="796937"/>
    <lineage>
        <taxon>Bacteria</taxon>
        <taxon>Bacillati</taxon>
        <taxon>Bacillota</taxon>
        <taxon>Clostridia</taxon>
        <taxon>Peptostreptococcales</taxon>
        <taxon>Filifactoraceae</taxon>
        <taxon>Peptoanaerobacter</taxon>
    </lineage>
</organism>
<comment type="caution">
    <text evidence="1">The sequence shown here is derived from an EMBL/GenBank/DDBJ whole genome shotgun (WGS) entry which is preliminary data.</text>
</comment>
<evidence type="ECO:0008006" key="3">
    <source>
        <dbReference type="Google" id="ProtNLM"/>
    </source>
</evidence>
<name>V9HV84_9FIRM</name>
<sequence length="64" mass="7591">MTTEEVKKAIINKEQVRYTDITYTVQALIYRYRGNKWRVTAELLDKNNNSISIADIKKIEKNEK</sequence>
<protein>
    <recommendedName>
        <fullName evidence="3">PepSY domain-containing protein</fullName>
    </recommendedName>
</protein>